<organism evidence="4 5">
    <name type="scientific">Delftia lacustris</name>
    <dbReference type="NCBI Taxonomy" id="558537"/>
    <lineage>
        <taxon>Bacteria</taxon>
        <taxon>Pseudomonadati</taxon>
        <taxon>Pseudomonadota</taxon>
        <taxon>Betaproteobacteria</taxon>
        <taxon>Burkholderiales</taxon>
        <taxon>Comamonadaceae</taxon>
        <taxon>Delftia</taxon>
    </lineage>
</organism>
<reference evidence="4 5" key="1">
    <citation type="submission" date="2016-10" db="EMBL/GenBank/DDBJ databases">
        <authorList>
            <person name="de Groot N.N."/>
        </authorList>
    </citation>
    <scope>NUCLEOTIDE SEQUENCE [LARGE SCALE GENOMIC DNA]</scope>
    <source>
        <strain evidence="4 5">LMG 24775</strain>
    </source>
</reference>
<dbReference type="EMBL" id="FNPE01000008">
    <property type="protein sequence ID" value="SDY85642.1"/>
    <property type="molecule type" value="Genomic_DNA"/>
</dbReference>
<keyword evidence="3" id="KW-0614">Plasmid</keyword>
<evidence type="ECO:0000313" key="3">
    <source>
        <dbReference type="EMBL" id="QPS84863.1"/>
    </source>
</evidence>
<protein>
    <submittedName>
        <fullName evidence="3">Toprim domain-containing protein</fullName>
    </submittedName>
    <submittedName>
        <fullName evidence="4">Uncharacterized domain associated with phage/plasmid primase</fullName>
    </submittedName>
</protein>
<dbReference type="GeneID" id="94689049"/>
<evidence type="ECO:0000313" key="4">
    <source>
        <dbReference type="EMBL" id="SDY85642.1"/>
    </source>
</evidence>
<dbReference type="Proteomes" id="UP000595064">
    <property type="component" value="Plasmid unnamed"/>
</dbReference>
<dbReference type="Proteomes" id="UP000183417">
    <property type="component" value="Unassembled WGS sequence"/>
</dbReference>
<accession>A0A1H3N9S7</accession>
<evidence type="ECO:0000259" key="2">
    <source>
        <dbReference type="SMART" id="SM00778"/>
    </source>
</evidence>
<reference evidence="3 6" key="2">
    <citation type="submission" date="2020-12" db="EMBL/GenBank/DDBJ databases">
        <title>FDA dAtabase for Regulatory Grade micrObial Sequences (FDA-ARGOS): Supporting development and validation of Infectious Disease Dx tests.</title>
        <authorList>
            <person name="Sproer C."/>
            <person name="Gronow S."/>
            <person name="Severitt S."/>
            <person name="Schroder I."/>
            <person name="Tallon L."/>
            <person name="Sadzewicz L."/>
            <person name="Zhao X."/>
            <person name="Boylan J."/>
            <person name="Ott S."/>
            <person name="Bowen H."/>
            <person name="Vavikolanu K."/>
            <person name="Mehta A."/>
            <person name="Aluvathingal J."/>
            <person name="Nadendla S."/>
            <person name="Lowell S."/>
            <person name="Myers T."/>
            <person name="Yan Y."/>
            <person name="Sichtig H."/>
        </authorList>
    </citation>
    <scope>NUCLEOTIDE SEQUENCE [LARGE SCALE GENOMIC DNA]</scope>
    <source>
        <strain evidence="3 6">FDAARGOS_890</strain>
        <plasmid evidence="3 6">unnamed</plasmid>
    </source>
</reference>
<geneLocation type="plasmid" evidence="3 6">
    <name>unnamed</name>
</geneLocation>
<sequence>MSFRERTDAEWKEYWTQYWNKARELAGGRWDSILRTLAPSLTDALNQEGKRHVPCPVHGGTDGFRVFPNYHESGRAICNTCGHFHDGFSVLEWANGWTRRQTVEAVMAFLTGDSSHRFTEPVQRQLPPKKEAKPTRSNDEKRESLNKTMQRVVPMSHPSAEPLRLYLARRGLAPLKSPSVMFHPRLAYSDGDKITGFHPAMVAVVQSATGEPVTLHRTYLDEDGCKADVAEAKKLMAYSDDLKILGGAIRLMKPGKVLGVAEGIETAYAASEGMGIPVWATVNATMMEHFVPPDEVELIIVFSDKDRPSPRHPRGHGQEASRALVGRMWAMNKKAMAITPKGEIPEGQKSLDWLDVLNRDGAKGFPSFEAVRRAMLEQVFGKAA</sequence>
<feature type="region of interest" description="Disordered" evidence="1">
    <location>
        <begin position="118"/>
        <end position="154"/>
    </location>
</feature>
<dbReference type="InterPro" id="IPR013237">
    <property type="entry name" value="Phage_T7_Gp4_N"/>
</dbReference>
<keyword evidence="6" id="KW-1185">Reference proteome</keyword>
<dbReference type="Pfam" id="PF08273">
    <property type="entry name" value="Zn_Ribbon_Prim"/>
    <property type="match status" value="1"/>
</dbReference>
<evidence type="ECO:0000256" key="1">
    <source>
        <dbReference type="SAM" id="MobiDB-lite"/>
    </source>
</evidence>
<dbReference type="InterPro" id="IPR006171">
    <property type="entry name" value="TOPRIM_dom"/>
</dbReference>
<dbReference type="KEGG" id="dla:I6G47_32435"/>
<dbReference type="RefSeq" id="WP_167368410.1">
    <property type="nucleotide sequence ID" value="NZ_CP065749.1"/>
</dbReference>
<dbReference type="Pfam" id="PF13362">
    <property type="entry name" value="Toprim_3"/>
    <property type="match status" value="1"/>
</dbReference>
<evidence type="ECO:0000313" key="6">
    <source>
        <dbReference type="Proteomes" id="UP000595064"/>
    </source>
</evidence>
<evidence type="ECO:0000313" key="5">
    <source>
        <dbReference type="Proteomes" id="UP000183417"/>
    </source>
</evidence>
<name>A0A1H3N9S7_9BURK</name>
<dbReference type="InterPro" id="IPR055570">
    <property type="entry name" value="DUF7146"/>
</dbReference>
<dbReference type="SUPFAM" id="SSF57783">
    <property type="entry name" value="Zinc beta-ribbon"/>
    <property type="match status" value="1"/>
</dbReference>
<feature type="compositionally biased region" description="Basic and acidic residues" evidence="1">
    <location>
        <begin position="128"/>
        <end position="145"/>
    </location>
</feature>
<proteinExistence type="predicted"/>
<dbReference type="GO" id="GO:0008270">
    <property type="term" value="F:zinc ion binding"/>
    <property type="evidence" value="ECO:0007669"/>
    <property type="project" value="InterPro"/>
</dbReference>
<feature type="domain" description="DNA primase/helicase Gp4 N-terminal Bacteriophage T7-like" evidence="2">
    <location>
        <begin position="50"/>
        <end position="88"/>
    </location>
</feature>
<dbReference type="EMBL" id="CP065749">
    <property type="protein sequence ID" value="QPS84863.1"/>
    <property type="molecule type" value="Genomic_DNA"/>
</dbReference>
<dbReference type="Pfam" id="PF23639">
    <property type="entry name" value="DUF7146"/>
    <property type="match status" value="1"/>
</dbReference>
<dbReference type="SMART" id="SM00778">
    <property type="entry name" value="Prim_Zn_Ribbon"/>
    <property type="match status" value="1"/>
</dbReference>
<dbReference type="GO" id="GO:0004386">
    <property type="term" value="F:helicase activity"/>
    <property type="evidence" value="ECO:0007669"/>
    <property type="project" value="InterPro"/>
</dbReference>
<gene>
    <name evidence="3" type="ORF">I6G47_32435</name>
    <name evidence="4" type="ORF">SAMN05421547_108239</name>
</gene>
<dbReference type="AlphaFoldDB" id="A0A1H3N9S7"/>